<dbReference type="Gene3D" id="3.60.10.10">
    <property type="entry name" value="Endonuclease/exonuclease/phosphatase"/>
    <property type="match status" value="1"/>
</dbReference>
<evidence type="ECO:0000256" key="8">
    <source>
        <dbReference type="PIRSR" id="PIRSR604808-3"/>
    </source>
</evidence>
<dbReference type="GO" id="GO:0003677">
    <property type="term" value="F:DNA binding"/>
    <property type="evidence" value="ECO:0007669"/>
    <property type="project" value="InterPro"/>
</dbReference>
<dbReference type="Pfam" id="PF03372">
    <property type="entry name" value="Exo_endo_phos"/>
    <property type="match status" value="1"/>
</dbReference>
<dbReference type="PANTHER" id="PTHR22748:SF4">
    <property type="entry name" value="DNA-(APURINIC OR APYRIMIDINIC SITE) ENDONUCLEASE 2"/>
    <property type="match status" value="1"/>
</dbReference>
<dbReference type="InterPro" id="IPR005135">
    <property type="entry name" value="Endo/exonuclease/phosphatase"/>
</dbReference>
<feature type="active site" evidence="6">
    <location>
        <position position="184"/>
    </location>
</feature>
<keyword evidence="7" id="KW-0464">Manganese</keyword>
<comment type="similarity">
    <text evidence="2">Belongs to the DNA repair enzymes AP/ExoA family.</text>
</comment>
<comment type="cofactor">
    <cofactor evidence="1">
        <name>Mn(2+)</name>
        <dbReference type="ChEBI" id="CHEBI:29035"/>
    </cofactor>
</comment>
<evidence type="ECO:0000256" key="6">
    <source>
        <dbReference type="PIRSR" id="PIRSR604808-1"/>
    </source>
</evidence>
<evidence type="ECO:0000256" key="7">
    <source>
        <dbReference type="PIRSR" id="PIRSR604808-2"/>
    </source>
</evidence>
<keyword evidence="11" id="KW-0255">Endonuclease</keyword>
<feature type="site" description="Important for catalytic activity" evidence="8">
    <location>
        <position position="339"/>
    </location>
</feature>
<keyword evidence="5 7" id="KW-0460">Magnesium</keyword>
<dbReference type="SUPFAM" id="SSF56219">
    <property type="entry name" value="DNase I-like"/>
    <property type="match status" value="1"/>
</dbReference>
<feature type="site" description="Transition state stabilizer" evidence="8">
    <location>
        <position position="228"/>
    </location>
</feature>
<feature type="binding site" evidence="7">
    <location>
        <position position="226"/>
    </location>
    <ligand>
        <name>Mg(2+)</name>
        <dbReference type="ChEBI" id="CHEBI:18420"/>
        <label>1</label>
    </ligand>
</feature>
<feature type="compositionally biased region" description="Polar residues" evidence="9">
    <location>
        <begin position="461"/>
        <end position="471"/>
    </location>
</feature>
<evidence type="ECO:0000313" key="11">
    <source>
        <dbReference type="EMBL" id="ODV81361.1"/>
    </source>
</evidence>
<organism evidence="11 12">
    <name type="scientific">Suhomyces tanzawaensis NRRL Y-17324</name>
    <dbReference type="NCBI Taxonomy" id="984487"/>
    <lineage>
        <taxon>Eukaryota</taxon>
        <taxon>Fungi</taxon>
        <taxon>Dikarya</taxon>
        <taxon>Ascomycota</taxon>
        <taxon>Saccharomycotina</taxon>
        <taxon>Pichiomycetes</taxon>
        <taxon>Debaryomycetaceae</taxon>
        <taxon>Suhomyces</taxon>
    </lineage>
</organism>
<keyword evidence="3 7" id="KW-0479">Metal-binding</keyword>
<keyword evidence="4" id="KW-0378">Hydrolase</keyword>
<protein>
    <submittedName>
        <fullName evidence="11">AP endonuclease</fullName>
    </submittedName>
</protein>
<evidence type="ECO:0000313" key="12">
    <source>
        <dbReference type="Proteomes" id="UP000094285"/>
    </source>
</evidence>
<dbReference type="AlphaFoldDB" id="A0A1E4SPB2"/>
<accession>A0A1E4SPB2</accession>
<feature type="binding site" evidence="7">
    <location>
        <position position="228"/>
    </location>
    <ligand>
        <name>Mg(2+)</name>
        <dbReference type="ChEBI" id="CHEBI:18420"/>
        <label>1</label>
    </ligand>
</feature>
<feature type="domain" description="Endonuclease/exonuclease/phosphatase" evidence="10">
    <location>
        <begin position="19"/>
        <end position="366"/>
    </location>
</feature>
<dbReference type="InterPro" id="IPR004808">
    <property type="entry name" value="AP_endonuc_1"/>
</dbReference>
<comment type="cofactor">
    <cofactor evidence="7">
        <name>Mg(2+)</name>
        <dbReference type="ChEBI" id="CHEBI:18420"/>
    </cofactor>
    <cofactor evidence="7">
        <name>Mn(2+)</name>
        <dbReference type="ChEBI" id="CHEBI:29035"/>
    </cofactor>
    <text evidence="7">Probably binds two magnesium or manganese ions per subunit.</text>
</comment>
<feature type="region of interest" description="Disordered" evidence="9">
    <location>
        <begin position="124"/>
        <end position="145"/>
    </location>
</feature>
<feature type="binding site" evidence="7">
    <location>
        <position position="365"/>
    </location>
    <ligand>
        <name>Mg(2+)</name>
        <dbReference type="ChEBI" id="CHEBI:18420"/>
        <label>1</label>
    </ligand>
</feature>
<evidence type="ECO:0000256" key="5">
    <source>
        <dbReference type="ARBA" id="ARBA00022842"/>
    </source>
</evidence>
<evidence type="ECO:0000256" key="9">
    <source>
        <dbReference type="SAM" id="MobiDB-lite"/>
    </source>
</evidence>
<evidence type="ECO:0000256" key="2">
    <source>
        <dbReference type="ARBA" id="ARBA00007092"/>
    </source>
</evidence>
<dbReference type="RefSeq" id="XP_020066483.1">
    <property type="nucleotide sequence ID" value="XM_020208988.1"/>
</dbReference>
<reference evidence="12" key="1">
    <citation type="submission" date="2016-05" db="EMBL/GenBank/DDBJ databases">
        <title>Comparative genomics of biotechnologically important yeasts.</title>
        <authorList>
            <consortium name="DOE Joint Genome Institute"/>
            <person name="Riley R."/>
            <person name="Haridas S."/>
            <person name="Wolfe K.H."/>
            <person name="Lopes M.R."/>
            <person name="Hittinger C.T."/>
            <person name="Goker M."/>
            <person name="Salamov A."/>
            <person name="Wisecaver J."/>
            <person name="Long T.M."/>
            <person name="Aerts A.L."/>
            <person name="Barry K."/>
            <person name="Choi C."/>
            <person name="Clum A."/>
            <person name="Coughlan A.Y."/>
            <person name="Deshpande S."/>
            <person name="Douglass A.P."/>
            <person name="Hanson S.J."/>
            <person name="Klenk H.-P."/>
            <person name="Labutti K."/>
            <person name="Lapidus A."/>
            <person name="Lindquist E."/>
            <person name="Lipzen A."/>
            <person name="Meier-Kolthoff J.P."/>
            <person name="Ohm R.A."/>
            <person name="Otillar R.P."/>
            <person name="Pangilinan J."/>
            <person name="Peng Y."/>
            <person name="Rokas A."/>
            <person name="Rosa C.A."/>
            <person name="Scheuner C."/>
            <person name="Sibirny A.A."/>
            <person name="Slot J.C."/>
            <person name="Stielow J.B."/>
            <person name="Sun H."/>
            <person name="Kurtzman C.P."/>
            <person name="Blackwell M."/>
            <person name="Grigoriev I.V."/>
            <person name="Jeffries T.W."/>
        </authorList>
    </citation>
    <scope>NUCLEOTIDE SEQUENCE [LARGE SCALE GENOMIC DNA]</scope>
    <source>
        <strain evidence="12">NRRL Y-17324</strain>
    </source>
</reference>
<dbReference type="PROSITE" id="PS00728">
    <property type="entry name" value="AP_NUCLEASE_F1_3"/>
    <property type="match status" value="1"/>
</dbReference>
<feature type="binding site" evidence="7">
    <location>
        <position position="22"/>
    </location>
    <ligand>
        <name>Mg(2+)</name>
        <dbReference type="ChEBI" id="CHEBI:18420"/>
        <label>1</label>
    </ligand>
</feature>
<dbReference type="InterPro" id="IPR036691">
    <property type="entry name" value="Endo/exonu/phosph_ase_sf"/>
</dbReference>
<feature type="active site" description="Proton donor/acceptor" evidence="6">
    <location>
        <position position="226"/>
    </location>
</feature>
<dbReference type="Proteomes" id="UP000094285">
    <property type="component" value="Unassembled WGS sequence"/>
</dbReference>
<dbReference type="GO" id="GO:0008081">
    <property type="term" value="F:phosphoric diester hydrolase activity"/>
    <property type="evidence" value="ECO:0007669"/>
    <property type="project" value="EnsemblFungi"/>
</dbReference>
<dbReference type="InterPro" id="IPR020848">
    <property type="entry name" value="AP_endonuclease_F1_CS"/>
</dbReference>
<dbReference type="GO" id="GO:0046872">
    <property type="term" value="F:metal ion binding"/>
    <property type="evidence" value="ECO:0007669"/>
    <property type="project" value="UniProtKB-KW"/>
</dbReference>
<evidence type="ECO:0000259" key="10">
    <source>
        <dbReference type="Pfam" id="PF03372"/>
    </source>
</evidence>
<proteinExistence type="inferred from homology"/>
<keyword evidence="12" id="KW-1185">Reference proteome</keyword>
<evidence type="ECO:0000256" key="4">
    <source>
        <dbReference type="ARBA" id="ARBA00022801"/>
    </source>
</evidence>
<sequence>MPDILDAIVPTLPGSVRYVSFNVNGAKTLFNYHPWTQMNNDFNALFRAMHADIITLQELKVTASGLLALANIGHLANYRLFISLPKTKKGYSGVGLFVRVPTASDPPGVQRGLTVLRAEEGVTGHLPRPSAQGASLSSSSSYRDSPDAIGGYPDIDSTTGLHLDSEGRCVVVELAGNVVVFAVYCPANSMGTDEGESFRLDFLRALLARAHNLKHALGKEVVVMGDINVCLDLIDTAEGMRDRISQLVVVPGDAGTSFEAVNYEECVRFKTSTPARELLNQYTVPGLKCDLALEKSLLNKKSQFLYDTTRYMQGREMKLYTVWNTLTNARPSNFGSRIDLILCSCPHMLAHVTAAHIWPGLLGSDHCPVYTDFHHPDPPQEETTLLLVPQKLPFEAKHFYKLSKTRDISQLFLKRSSSPPESETVKKSRPATPKDKNTTTKSNSKGSLVYVSRKPARQEGQKSISTFFTKSTRNDQP</sequence>
<dbReference type="OrthoDB" id="391817at2759"/>
<dbReference type="GO" id="GO:0008311">
    <property type="term" value="F:double-stranded DNA 3'-5' DNA exonuclease activity"/>
    <property type="evidence" value="ECO:0007669"/>
    <property type="project" value="EnsemblFungi"/>
</dbReference>
<gene>
    <name evidence="11" type="ORF">CANTADRAFT_43628</name>
</gene>
<dbReference type="PROSITE" id="PS51435">
    <property type="entry name" value="AP_NUCLEASE_F1_4"/>
    <property type="match status" value="1"/>
</dbReference>
<keyword evidence="11" id="KW-0540">Nuclease</keyword>
<name>A0A1E4SPB2_9ASCO</name>
<dbReference type="GO" id="GO:0005634">
    <property type="term" value="C:nucleus"/>
    <property type="evidence" value="ECO:0007669"/>
    <property type="project" value="TreeGrafter"/>
</dbReference>
<evidence type="ECO:0000256" key="1">
    <source>
        <dbReference type="ARBA" id="ARBA00001936"/>
    </source>
</evidence>
<feature type="binding site" evidence="7">
    <location>
        <position position="366"/>
    </location>
    <ligand>
        <name>Mg(2+)</name>
        <dbReference type="ChEBI" id="CHEBI:18420"/>
        <label>1</label>
    </ligand>
</feature>
<dbReference type="GO" id="GO:0006284">
    <property type="term" value="P:base-excision repair"/>
    <property type="evidence" value="ECO:0007669"/>
    <property type="project" value="EnsemblFungi"/>
</dbReference>
<feature type="binding site" evidence="7">
    <location>
        <position position="58"/>
    </location>
    <ligand>
        <name>Mg(2+)</name>
        <dbReference type="ChEBI" id="CHEBI:18420"/>
        <label>1</label>
    </ligand>
</feature>
<dbReference type="PANTHER" id="PTHR22748">
    <property type="entry name" value="AP ENDONUCLEASE"/>
    <property type="match status" value="1"/>
</dbReference>
<dbReference type="GO" id="GO:0003906">
    <property type="term" value="F:DNA-(apurinic or apyrimidinic site) endonuclease activity"/>
    <property type="evidence" value="ECO:0007669"/>
    <property type="project" value="EnsemblFungi"/>
</dbReference>
<evidence type="ECO:0000256" key="3">
    <source>
        <dbReference type="ARBA" id="ARBA00022723"/>
    </source>
</evidence>
<dbReference type="STRING" id="984487.A0A1E4SPB2"/>
<dbReference type="EMBL" id="KV453909">
    <property type="protein sequence ID" value="ODV81361.1"/>
    <property type="molecule type" value="Genomic_DNA"/>
</dbReference>
<dbReference type="GeneID" id="30983124"/>
<feature type="active site" description="Proton acceptor" evidence="6">
    <location>
        <position position="366"/>
    </location>
</feature>
<feature type="region of interest" description="Disordered" evidence="9">
    <location>
        <begin position="411"/>
        <end position="477"/>
    </location>
</feature>
<feature type="site" description="Interaction with DNA substrate" evidence="8">
    <location>
        <position position="366"/>
    </location>
</feature>